<evidence type="ECO:0000256" key="1">
    <source>
        <dbReference type="SAM" id="Phobius"/>
    </source>
</evidence>
<dbReference type="Proteomes" id="UP000237347">
    <property type="component" value="Unassembled WGS sequence"/>
</dbReference>
<sequence>MGLRATAWGGALVNGKGGEKLKRNHKSQSWGLWPGVRGVFGHGFLGLELVSLAMGVWVWSRSKRNQRDKE</sequence>
<proteinExistence type="predicted"/>
<keyword evidence="1" id="KW-0472">Membrane</keyword>
<feature type="transmembrane region" description="Helical" evidence="1">
    <location>
        <begin position="39"/>
        <end position="59"/>
    </location>
</feature>
<dbReference type="AlphaFoldDB" id="A0AAW0JGJ8"/>
<comment type="caution">
    <text evidence="2">The sequence shown here is derived from an EMBL/GenBank/DDBJ whole genome shotgun (WGS) entry which is preliminary data.</text>
</comment>
<accession>A0AAW0JGJ8</accession>
<gene>
    <name evidence="2" type="ORF">CFP56_033499</name>
</gene>
<evidence type="ECO:0000313" key="3">
    <source>
        <dbReference type="Proteomes" id="UP000237347"/>
    </source>
</evidence>
<name>A0AAW0JGJ8_QUESU</name>
<keyword evidence="3" id="KW-1185">Reference proteome</keyword>
<evidence type="ECO:0000313" key="2">
    <source>
        <dbReference type="EMBL" id="KAK7825344.1"/>
    </source>
</evidence>
<protein>
    <submittedName>
        <fullName evidence="2">Uncharacterized protein</fullName>
    </submittedName>
</protein>
<keyword evidence="1" id="KW-0812">Transmembrane</keyword>
<keyword evidence="1" id="KW-1133">Transmembrane helix</keyword>
<dbReference type="EMBL" id="PKMF04000577">
    <property type="protein sequence ID" value="KAK7825344.1"/>
    <property type="molecule type" value="Genomic_DNA"/>
</dbReference>
<reference evidence="2 3" key="1">
    <citation type="journal article" date="2018" name="Sci. Data">
        <title>The draft genome sequence of cork oak.</title>
        <authorList>
            <person name="Ramos A.M."/>
            <person name="Usie A."/>
            <person name="Barbosa P."/>
            <person name="Barros P.M."/>
            <person name="Capote T."/>
            <person name="Chaves I."/>
            <person name="Simoes F."/>
            <person name="Abreu I."/>
            <person name="Carrasquinho I."/>
            <person name="Faro C."/>
            <person name="Guimaraes J.B."/>
            <person name="Mendonca D."/>
            <person name="Nobrega F."/>
            <person name="Rodrigues L."/>
            <person name="Saibo N.J.M."/>
            <person name="Varela M.C."/>
            <person name="Egas C."/>
            <person name="Matos J."/>
            <person name="Miguel C.M."/>
            <person name="Oliveira M.M."/>
            <person name="Ricardo C.P."/>
            <person name="Goncalves S."/>
        </authorList>
    </citation>
    <scope>NUCLEOTIDE SEQUENCE [LARGE SCALE GENOMIC DNA]</scope>
    <source>
        <strain evidence="3">cv. HL8</strain>
    </source>
</reference>
<organism evidence="2 3">
    <name type="scientific">Quercus suber</name>
    <name type="common">Cork oak</name>
    <dbReference type="NCBI Taxonomy" id="58331"/>
    <lineage>
        <taxon>Eukaryota</taxon>
        <taxon>Viridiplantae</taxon>
        <taxon>Streptophyta</taxon>
        <taxon>Embryophyta</taxon>
        <taxon>Tracheophyta</taxon>
        <taxon>Spermatophyta</taxon>
        <taxon>Magnoliopsida</taxon>
        <taxon>eudicotyledons</taxon>
        <taxon>Gunneridae</taxon>
        <taxon>Pentapetalae</taxon>
        <taxon>rosids</taxon>
        <taxon>fabids</taxon>
        <taxon>Fagales</taxon>
        <taxon>Fagaceae</taxon>
        <taxon>Quercus</taxon>
    </lineage>
</organism>